<keyword evidence="10" id="KW-1185">Reference proteome</keyword>
<keyword evidence="5" id="KW-0479">Metal-binding</keyword>
<dbReference type="GO" id="GO:0004518">
    <property type="term" value="F:nuclease activity"/>
    <property type="evidence" value="ECO:0007669"/>
    <property type="project" value="UniProtKB-KW"/>
</dbReference>
<dbReference type="InterPro" id="IPR045249">
    <property type="entry name" value="HARBI1-like"/>
</dbReference>
<dbReference type="GO" id="GO:0005634">
    <property type="term" value="C:nucleus"/>
    <property type="evidence" value="ECO:0007669"/>
    <property type="project" value="UniProtKB-SubCell"/>
</dbReference>
<comment type="caution">
    <text evidence="9">The sequence shown here is derived from an EMBL/GenBank/DDBJ whole genome shotgun (WGS) entry which is preliminary data.</text>
</comment>
<evidence type="ECO:0000256" key="7">
    <source>
        <dbReference type="ARBA" id="ARBA00023242"/>
    </source>
</evidence>
<dbReference type="Proteomes" id="UP000050525">
    <property type="component" value="Unassembled WGS sequence"/>
</dbReference>
<dbReference type="InterPro" id="IPR027806">
    <property type="entry name" value="HARBI1_dom"/>
</dbReference>
<dbReference type="EMBL" id="AKHW03006283">
    <property type="protein sequence ID" value="KYO21941.1"/>
    <property type="molecule type" value="Genomic_DNA"/>
</dbReference>
<dbReference type="GO" id="GO:0016787">
    <property type="term" value="F:hydrolase activity"/>
    <property type="evidence" value="ECO:0007669"/>
    <property type="project" value="UniProtKB-KW"/>
</dbReference>
<comment type="similarity">
    <text evidence="3">Belongs to the HARBI1 family.</text>
</comment>
<evidence type="ECO:0000313" key="10">
    <source>
        <dbReference type="Proteomes" id="UP000050525"/>
    </source>
</evidence>
<protein>
    <recommendedName>
        <fullName evidence="8">DDE Tnp4 domain-containing protein</fullName>
    </recommendedName>
</protein>
<comment type="cofactor">
    <cofactor evidence="1">
        <name>a divalent metal cation</name>
        <dbReference type="ChEBI" id="CHEBI:60240"/>
    </cofactor>
</comment>
<evidence type="ECO:0000256" key="5">
    <source>
        <dbReference type="ARBA" id="ARBA00022723"/>
    </source>
</evidence>
<dbReference type="PANTHER" id="PTHR22930:SF206">
    <property type="entry name" value="NUCLEASE HARBI1"/>
    <property type="match status" value="1"/>
</dbReference>
<evidence type="ECO:0000256" key="4">
    <source>
        <dbReference type="ARBA" id="ARBA00022722"/>
    </source>
</evidence>
<evidence type="ECO:0000256" key="3">
    <source>
        <dbReference type="ARBA" id="ARBA00006958"/>
    </source>
</evidence>
<evidence type="ECO:0000259" key="8">
    <source>
        <dbReference type="Pfam" id="PF13359"/>
    </source>
</evidence>
<reference evidence="9 10" key="1">
    <citation type="journal article" date="2012" name="Genome Biol.">
        <title>Sequencing three crocodilian genomes to illuminate the evolution of archosaurs and amniotes.</title>
        <authorList>
            <person name="St John J.A."/>
            <person name="Braun E.L."/>
            <person name="Isberg S.R."/>
            <person name="Miles L.G."/>
            <person name="Chong A.Y."/>
            <person name="Gongora J."/>
            <person name="Dalzell P."/>
            <person name="Moran C."/>
            <person name="Bed'hom B."/>
            <person name="Abzhanov A."/>
            <person name="Burgess S.C."/>
            <person name="Cooksey A.M."/>
            <person name="Castoe T.A."/>
            <person name="Crawford N.G."/>
            <person name="Densmore L.D."/>
            <person name="Drew J.C."/>
            <person name="Edwards S.V."/>
            <person name="Faircloth B.C."/>
            <person name="Fujita M.K."/>
            <person name="Greenwold M.J."/>
            <person name="Hoffmann F.G."/>
            <person name="Howard J.M."/>
            <person name="Iguchi T."/>
            <person name="Janes D.E."/>
            <person name="Khan S.Y."/>
            <person name="Kohno S."/>
            <person name="de Koning A.J."/>
            <person name="Lance S.L."/>
            <person name="McCarthy F.M."/>
            <person name="McCormack J.E."/>
            <person name="Merchant M.E."/>
            <person name="Peterson D.G."/>
            <person name="Pollock D.D."/>
            <person name="Pourmand N."/>
            <person name="Raney B.J."/>
            <person name="Roessler K.A."/>
            <person name="Sanford J.R."/>
            <person name="Sawyer R.H."/>
            <person name="Schmidt C.J."/>
            <person name="Triplett E.W."/>
            <person name="Tuberville T.D."/>
            <person name="Venegas-Anaya M."/>
            <person name="Howard J.T."/>
            <person name="Jarvis E.D."/>
            <person name="Guillette L.J.Jr."/>
            <person name="Glenn T.C."/>
            <person name="Green R.E."/>
            <person name="Ray D.A."/>
        </authorList>
    </citation>
    <scope>NUCLEOTIDE SEQUENCE [LARGE SCALE GENOMIC DNA]</scope>
    <source>
        <strain evidence="9">KSC_2009_1</strain>
    </source>
</reference>
<keyword evidence="4" id="KW-0540">Nuclease</keyword>
<evidence type="ECO:0000313" key="9">
    <source>
        <dbReference type="EMBL" id="KYO21941.1"/>
    </source>
</evidence>
<dbReference type="GO" id="GO:0046872">
    <property type="term" value="F:metal ion binding"/>
    <property type="evidence" value="ECO:0007669"/>
    <property type="project" value="UniProtKB-KW"/>
</dbReference>
<dbReference type="AlphaFoldDB" id="A0A151MBR0"/>
<name>A0A151MBR0_ALLMI</name>
<evidence type="ECO:0000256" key="2">
    <source>
        <dbReference type="ARBA" id="ARBA00004123"/>
    </source>
</evidence>
<organism evidence="9 10">
    <name type="scientific">Alligator mississippiensis</name>
    <name type="common">American alligator</name>
    <dbReference type="NCBI Taxonomy" id="8496"/>
    <lineage>
        <taxon>Eukaryota</taxon>
        <taxon>Metazoa</taxon>
        <taxon>Chordata</taxon>
        <taxon>Craniata</taxon>
        <taxon>Vertebrata</taxon>
        <taxon>Euteleostomi</taxon>
        <taxon>Archelosauria</taxon>
        <taxon>Archosauria</taxon>
        <taxon>Crocodylia</taxon>
        <taxon>Alligatoridae</taxon>
        <taxon>Alligatorinae</taxon>
        <taxon>Alligator</taxon>
    </lineage>
</organism>
<keyword evidence="7" id="KW-0539">Nucleus</keyword>
<gene>
    <name evidence="9" type="ORF">Y1Q_0000595</name>
</gene>
<dbReference type="PANTHER" id="PTHR22930">
    <property type="match status" value="1"/>
</dbReference>
<comment type="subcellular location">
    <subcellularLocation>
        <location evidence="2">Nucleus</location>
    </subcellularLocation>
</comment>
<dbReference type="Pfam" id="PF13359">
    <property type="entry name" value="DDE_Tnp_4"/>
    <property type="match status" value="1"/>
</dbReference>
<evidence type="ECO:0000256" key="1">
    <source>
        <dbReference type="ARBA" id="ARBA00001968"/>
    </source>
</evidence>
<accession>A0A151MBR0</accession>
<keyword evidence="6" id="KW-0378">Hydrolase</keyword>
<proteinExistence type="inferred from homology"/>
<evidence type="ECO:0000256" key="6">
    <source>
        <dbReference type="ARBA" id="ARBA00022801"/>
    </source>
</evidence>
<sequence>MKRETFYHIISMLGPHIMKQDTNMCQAIPPDKTVAMAIMKLAIPSSLQYIVNQFSMAAFAVELATREVCQLLKEITANKIICLANPQQVIDGFNEKGFPNCMGALDSTHIPVLCPVGRERDFTNKKGYASMILQAMVYHRGWFTNIYTGWAGSMHDEHMFRNSPVPGLMEKGHYAPGMEETVIHSITIPLVILVDAAYPLNPWLMKPYGGECH</sequence>
<feature type="domain" description="DDE Tnp4" evidence="8">
    <location>
        <begin position="105"/>
        <end position="208"/>
    </location>
</feature>